<dbReference type="InterPro" id="IPR026960">
    <property type="entry name" value="RVT-Znf"/>
</dbReference>
<reference evidence="2" key="1">
    <citation type="submission" date="2022-04" db="EMBL/GenBank/DDBJ databases">
        <title>Carnegiea gigantea Genome sequencing and assembly v2.</title>
        <authorList>
            <person name="Copetti D."/>
            <person name="Sanderson M.J."/>
            <person name="Burquez A."/>
            <person name="Wojciechowski M.F."/>
        </authorList>
    </citation>
    <scope>NUCLEOTIDE SEQUENCE</scope>
    <source>
        <strain evidence="2">SGP5-SGP5p</strain>
        <tissue evidence="2">Aerial part</tissue>
    </source>
</reference>
<keyword evidence="3" id="KW-1185">Reference proteome</keyword>
<dbReference type="OrthoDB" id="1108283at2759"/>
<name>A0A9Q1QBU2_9CARY</name>
<evidence type="ECO:0000259" key="1">
    <source>
        <dbReference type="Pfam" id="PF13966"/>
    </source>
</evidence>
<dbReference type="Proteomes" id="UP001153076">
    <property type="component" value="Unassembled WGS sequence"/>
</dbReference>
<accession>A0A9Q1QBU2</accession>
<gene>
    <name evidence="2" type="ORF">Cgig2_009927</name>
</gene>
<proteinExistence type="predicted"/>
<protein>
    <recommendedName>
        <fullName evidence="1">Reverse transcriptase zinc-binding domain-containing protein</fullName>
    </recommendedName>
</protein>
<evidence type="ECO:0000313" key="3">
    <source>
        <dbReference type="Proteomes" id="UP001153076"/>
    </source>
</evidence>
<sequence>MNFYRYKLICNRTPPTKNLSIKRDLYISINHSAMLLVKQQCKAEWISFGDECTRVFMAKMKQRKAWTSIYHINDQHDQRVEGFEAVSKVMTNYYKKLLGEKDLYRTQVDTQFLGTSLHPTTRSVESSYEYWVHGRCLKGRNWWEYTPRSDTSWYWKKLQHVKTRFKDYPREVYRVTEGYNWLLQGTEKPKWVKLVWSRTCIPRHSFTMWLFMQSRLPVLQRMGRYTATPSTNCPMCKQSPETHEHLFVECTYAKDIWSQFYTEWNMLLQLEGKEAFITSMCKMRKPRKIRSLI</sequence>
<dbReference type="EMBL" id="JAKOGI010000349">
    <property type="protein sequence ID" value="KAJ8436362.1"/>
    <property type="molecule type" value="Genomic_DNA"/>
</dbReference>
<feature type="domain" description="Reverse transcriptase zinc-binding" evidence="1">
    <location>
        <begin position="173"/>
        <end position="257"/>
    </location>
</feature>
<dbReference type="PANTHER" id="PTHR33116">
    <property type="entry name" value="REVERSE TRANSCRIPTASE ZINC-BINDING DOMAIN-CONTAINING PROTEIN-RELATED-RELATED"/>
    <property type="match status" value="1"/>
</dbReference>
<evidence type="ECO:0000313" key="2">
    <source>
        <dbReference type="EMBL" id="KAJ8436362.1"/>
    </source>
</evidence>
<dbReference type="Pfam" id="PF13966">
    <property type="entry name" value="zf-RVT"/>
    <property type="match status" value="1"/>
</dbReference>
<comment type="caution">
    <text evidence="2">The sequence shown here is derived from an EMBL/GenBank/DDBJ whole genome shotgun (WGS) entry which is preliminary data.</text>
</comment>
<dbReference type="AlphaFoldDB" id="A0A9Q1QBU2"/>
<dbReference type="PANTHER" id="PTHR33116:SF80">
    <property type="entry name" value="REVERSE TRANSCRIPTASE ZINC-BINDING DOMAIN-CONTAINING PROTEIN"/>
    <property type="match status" value="1"/>
</dbReference>
<organism evidence="2 3">
    <name type="scientific">Carnegiea gigantea</name>
    <dbReference type="NCBI Taxonomy" id="171969"/>
    <lineage>
        <taxon>Eukaryota</taxon>
        <taxon>Viridiplantae</taxon>
        <taxon>Streptophyta</taxon>
        <taxon>Embryophyta</taxon>
        <taxon>Tracheophyta</taxon>
        <taxon>Spermatophyta</taxon>
        <taxon>Magnoliopsida</taxon>
        <taxon>eudicotyledons</taxon>
        <taxon>Gunneridae</taxon>
        <taxon>Pentapetalae</taxon>
        <taxon>Caryophyllales</taxon>
        <taxon>Cactineae</taxon>
        <taxon>Cactaceae</taxon>
        <taxon>Cactoideae</taxon>
        <taxon>Echinocereeae</taxon>
        <taxon>Carnegiea</taxon>
    </lineage>
</organism>